<evidence type="ECO:0000313" key="2">
    <source>
        <dbReference type="EMBL" id="UYV65790.1"/>
    </source>
</evidence>
<reference evidence="2 3" key="1">
    <citation type="submission" date="2022-01" db="EMBL/GenBank/DDBJ databases">
        <title>A chromosomal length assembly of Cordylochernes scorpioides.</title>
        <authorList>
            <person name="Zeh D."/>
            <person name="Zeh J."/>
        </authorList>
    </citation>
    <scope>NUCLEOTIDE SEQUENCE [LARGE SCALE GENOMIC DNA]</scope>
    <source>
        <strain evidence="2">IN4F17</strain>
        <tissue evidence="2">Whole Body</tissue>
    </source>
</reference>
<evidence type="ECO:0008006" key="4">
    <source>
        <dbReference type="Google" id="ProtNLM"/>
    </source>
</evidence>
<evidence type="ECO:0000313" key="3">
    <source>
        <dbReference type="Proteomes" id="UP001235939"/>
    </source>
</evidence>
<accession>A0ABY6KF32</accession>
<proteinExistence type="predicted"/>
<evidence type="ECO:0000256" key="1">
    <source>
        <dbReference type="SAM" id="MobiDB-lite"/>
    </source>
</evidence>
<dbReference type="Proteomes" id="UP001235939">
    <property type="component" value="Chromosome 03"/>
</dbReference>
<dbReference type="EMBL" id="CP092865">
    <property type="protein sequence ID" value="UYV65790.1"/>
    <property type="molecule type" value="Genomic_DNA"/>
</dbReference>
<feature type="region of interest" description="Disordered" evidence="1">
    <location>
        <begin position="155"/>
        <end position="205"/>
    </location>
</feature>
<organism evidence="2 3">
    <name type="scientific">Cordylochernes scorpioides</name>
    <dbReference type="NCBI Taxonomy" id="51811"/>
    <lineage>
        <taxon>Eukaryota</taxon>
        <taxon>Metazoa</taxon>
        <taxon>Ecdysozoa</taxon>
        <taxon>Arthropoda</taxon>
        <taxon>Chelicerata</taxon>
        <taxon>Arachnida</taxon>
        <taxon>Pseudoscorpiones</taxon>
        <taxon>Cheliferoidea</taxon>
        <taxon>Chernetidae</taxon>
        <taxon>Cordylochernes</taxon>
    </lineage>
</organism>
<sequence>MLATILRHPITKADNPNLPIHSTGAVYVVSCQDCSSTYVGETGRTTYIRLTEHKRNIHNKDPKSLIYQHTAQTDHQFNLDQPKFLYRNIHNKYNRLYLESIISNQINSINRKMDIPDIYQVLYKIVDIARRQRHHCDDGDRLKFAAPPLLTLGHRTSQNRDLPINRSLQRDLKEGAAPRKNGEENDRQRRMARQEGAENGQHWNKRGFPGEFSHFVQILSSHSYPLLEKN</sequence>
<protein>
    <recommendedName>
        <fullName evidence="4">GIY-YIG domain-containing protein</fullName>
    </recommendedName>
</protein>
<feature type="compositionally biased region" description="Basic and acidic residues" evidence="1">
    <location>
        <begin position="168"/>
        <end position="196"/>
    </location>
</feature>
<name>A0ABY6KF32_9ARAC</name>
<keyword evidence="3" id="KW-1185">Reference proteome</keyword>
<gene>
    <name evidence="2" type="ORF">LAZ67_3005469</name>
</gene>